<name>A0A8S0ZPM0_ARCPL</name>
<dbReference type="AlphaFoldDB" id="A0A8S0ZPM0"/>
<dbReference type="OrthoDB" id="7225354at2759"/>
<dbReference type="EMBL" id="CADEBD010000297">
    <property type="protein sequence ID" value="CAB3234839.1"/>
    <property type="molecule type" value="Genomic_DNA"/>
</dbReference>
<dbReference type="Proteomes" id="UP000494256">
    <property type="component" value="Unassembled WGS sequence"/>
</dbReference>
<keyword evidence="3" id="KW-1185">Reference proteome</keyword>
<dbReference type="Proteomes" id="UP000494106">
    <property type="component" value="Unassembled WGS sequence"/>
</dbReference>
<reference evidence="3 4" key="1">
    <citation type="submission" date="2020-04" db="EMBL/GenBank/DDBJ databases">
        <authorList>
            <person name="Wallbank WR R."/>
            <person name="Pardo Diaz C."/>
            <person name="Kozak K."/>
            <person name="Martin S."/>
            <person name="Jiggins C."/>
            <person name="Moest M."/>
            <person name="Warren A I."/>
            <person name="Byers J.R.P. K."/>
            <person name="Montejo-Kovacevich G."/>
            <person name="Yen C E."/>
        </authorList>
    </citation>
    <scope>NUCLEOTIDE SEQUENCE [LARGE SCALE GENOMIC DNA]</scope>
</reference>
<evidence type="ECO:0000313" key="1">
    <source>
        <dbReference type="EMBL" id="CAB3231803.1"/>
    </source>
</evidence>
<sequence length="160" mass="18162">MSLSELSNAINSKAYPQLQQYFERAINELMDNLIKGRDNFSQKVFLSPSGRDRWTIEELSNEIKVVQDSNVNDDRRNAIFQAYGIYQQKAESGIVLKDIQVVTPAMDISVWTYKDLTAARGNANIEPELLQHIDNALAEIEKDTSGMVTRVGLLPHEPFF</sequence>
<protein>
    <submittedName>
        <fullName evidence="2">Uncharacterized protein</fullName>
    </submittedName>
</protein>
<evidence type="ECO:0000313" key="2">
    <source>
        <dbReference type="EMBL" id="CAB3234839.1"/>
    </source>
</evidence>
<gene>
    <name evidence="1" type="ORF">APLA_LOCUS4638</name>
    <name evidence="2" type="ORF">APLA_LOCUS6731</name>
</gene>
<comment type="caution">
    <text evidence="2">The sequence shown here is derived from an EMBL/GenBank/DDBJ whole genome shotgun (WGS) entry which is preliminary data.</text>
</comment>
<proteinExistence type="predicted"/>
<dbReference type="EMBL" id="CADEBC010000473">
    <property type="protein sequence ID" value="CAB3231803.1"/>
    <property type="molecule type" value="Genomic_DNA"/>
</dbReference>
<evidence type="ECO:0000313" key="4">
    <source>
        <dbReference type="Proteomes" id="UP000494256"/>
    </source>
</evidence>
<accession>A0A8S0ZPM0</accession>
<organism evidence="2 4">
    <name type="scientific">Arctia plantaginis</name>
    <name type="common">Wood tiger moth</name>
    <name type="synonym">Phalaena plantaginis</name>
    <dbReference type="NCBI Taxonomy" id="874455"/>
    <lineage>
        <taxon>Eukaryota</taxon>
        <taxon>Metazoa</taxon>
        <taxon>Ecdysozoa</taxon>
        <taxon>Arthropoda</taxon>
        <taxon>Hexapoda</taxon>
        <taxon>Insecta</taxon>
        <taxon>Pterygota</taxon>
        <taxon>Neoptera</taxon>
        <taxon>Endopterygota</taxon>
        <taxon>Lepidoptera</taxon>
        <taxon>Glossata</taxon>
        <taxon>Ditrysia</taxon>
        <taxon>Noctuoidea</taxon>
        <taxon>Erebidae</taxon>
        <taxon>Arctiinae</taxon>
        <taxon>Arctia</taxon>
    </lineage>
</organism>
<evidence type="ECO:0000313" key="3">
    <source>
        <dbReference type="Proteomes" id="UP000494106"/>
    </source>
</evidence>